<reference evidence="8 9" key="1">
    <citation type="submission" date="2019-01" db="EMBL/GenBank/DDBJ databases">
        <title>Flavobacterium sp. nov.,isolated from freshwater.</title>
        <authorList>
            <person name="Zhang R."/>
            <person name="Du Z.-J."/>
        </authorList>
    </citation>
    <scope>NUCLEOTIDE SEQUENCE [LARGE SCALE GENOMIC DNA]</scope>
    <source>
        <strain evidence="8 9">1E403</strain>
    </source>
</reference>
<evidence type="ECO:0000259" key="7">
    <source>
        <dbReference type="Pfam" id="PF18962"/>
    </source>
</evidence>
<dbReference type="AlphaFoldDB" id="A0A444HEA5"/>
<feature type="domain" description="Secretion system C-terminal sorting" evidence="7">
    <location>
        <begin position="877"/>
        <end position="949"/>
    </location>
</feature>
<gene>
    <name evidence="8" type="ORF">EPI11_05260</name>
</gene>
<accession>A0A444HEA5</accession>
<feature type="active site" description="Charge relay system" evidence="5">
    <location>
        <position position="243"/>
    </location>
</feature>
<feature type="active site" description="Charge relay system" evidence="5">
    <location>
        <position position="278"/>
    </location>
</feature>
<organism evidence="8 9">
    <name type="scientific">Flavobacterium cerinum</name>
    <dbReference type="NCBI Taxonomy" id="2502784"/>
    <lineage>
        <taxon>Bacteria</taxon>
        <taxon>Pseudomonadati</taxon>
        <taxon>Bacteroidota</taxon>
        <taxon>Flavobacteriia</taxon>
        <taxon>Flavobacteriales</taxon>
        <taxon>Flavobacteriaceae</taxon>
        <taxon>Flavobacterium</taxon>
    </lineage>
</organism>
<dbReference type="InterPro" id="IPR036852">
    <property type="entry name" value="Peptidase_S8/S53_dom_sf"/>
</dbReference>
<dbReference type="PANTHER" id="PTHR42884:SF14">
    <property type="entry name" value="NEUROENDOCRINE CONVERTASE 1"/>
    <property type="match status" value="1"/>
</dbReference>
<dbReference type="PRINTS" id="PR00723">
    <property type="entry name" value="SUBTILISIN"/>
</dbReference>
<dbReference type="InterPro" id="IPR023828">
    <property type="entry name" value="Peptidase_S8_Ser-AS"/>
</dbReference>
<sequence>MMKRLHLTLMILFFGLSTIYAQQNYFYYYQNEKVQLTLNKDFLNISTKGEIKREQLAELGLKIEKVITKPTSKSNGITKLQFVNAPKEVEYYQKINALRQVKNVTHVAQYFERGHDAKPIGLSNTFYVKLKSEGNTESLNEVVKAKNLSIVKQVPYMPEWYILSINAGSTDNVLDVTNYIMETGNFADIDPAFMFNFERTCTNDTDFGSLWGLDNSSNPAIDINACQAWTITQGIGSKAAILDQGIDISHNDLDTNILGPGYNAPTGTSPSIFGGASHGTHVAGTVGAIKDNNLQVVGVSPKSKILPISHPLSLTPAISAELASGISWAWQNNADVINNSWGDQGGAYYSQLQSAILENAIVNALTLGRNGLGTLVVFAAGNYGTSGAVMDYPGTYHNDITTVGSITSSGARSSFSGYGAKLDVVAPGSNILSTLPGNNIGAMNGTSMASPHVTGTIALILSINPCLTALQVRNILESTSQKVGGYSYATATGRPNGIWNNEMGYGLIDAYAAVQMAQSILNPNLDLYVKDSQTPLDTGIQPNTVTPYMWNSQDIWVRVYADNGLVHQNPDYSPMGNPNTVYVRVKNRSCVPSTGNEKLRLYWAKAGTSLSWPASWNGTTTLGGQSMGNLIGTVLIPALLPGQEAIVPFSWVVPNPANYSGITTEPWHFCLLTRIDAPNDPMASIETTDLNDNVRKNNNIAWRNVTVVDAIANNSVPVGGVIAVGNPFNAVRPYTLEFVSEKGEPGKAIFMDAEVTIKMNGTLLEAWAAGGQQREQMTYLPQEGKLVVTGENARLPKITLQPNQIGTLNLAFKFKKEASTKKNFVYHVIQRDAETGRIIGGETYYINKVQQGEQPGTPAVDTADAAPSTNYLAALAPNPATDNVLVQYSISNTTQASIMIIGSYGTTTSSNSYDLDVNSTEMNINISKYPSGFYTVALVCDGKITHTKTLVKK</sequence>
<evidence type="ECO:0000256" key="1">
    <source>
        <dbReference type="ARBA" id="ARBA00022670"/>
    </source>
</evidence>
<protein>
    <recommendedName>
        <fullName evidence="10">T9SS type A sorting domain-containing protein</fullName>
    </recommendedName>
</protein>
<evidence type="ECO:0000256" key="3">
    <source>
        <dbReference type="ARBA" id="ARBA00022801"/>
    </source>
</evidence>
<dbReference type="Proteomes" id="UP000287527">
    <property type="component" value="Unassembled WGS sequence"/>
</dbReference>
<dbReference type="InterPro" id="IPR000209">
    <property type="entry name" value="Peptidase_S8/S53_dom"/>
</dbReference>
<dbReference type="Pfam" id="PF18962">
    <property type="entry name" value="Por_Secre_tail"/>
    <property type="match status" value="1"/>
</dbReference>
<dbReference type="PROSITE" id="PS51892">
    <property type="entry name" value="SUBTILASE"/>
    <property type="match status" value="1"/>
</dbReference>
<comment type="similarity">
    <text evidence="5">Belongs to the peptidase S8 family.</text>
</comment>
<evidence type="ECO:0000259" key="6">
    <source>
        <dbReference type="Pfam" id="PF00082"/>
    </source>
</evidence>
<evidence type="ECO:0008006" key="10">
    <source>
        <dbReference type="Google" id="ProtNLM"/>
    </source>
</evidence>
<proteinExistence type="inferred from homology"/>
<dbReference type="InterPro" id="IPR015500">
    <property type="entry name" value="Peptidase_S8_subtilisin-rel"/>
</dbReference>
<keyword evidence="4 5" id="KW-0720">Serine protease</keyword>
<evidence type="ECO:0000256" key="5">
    <source>
        <dbReference type="PROSITE-ProRule" id="PRU01240"/>
    </source>
</evidence>
<feature type="active site" description="Charge relay system" evidence="5">
    <location>
        <position position="447"/>
    </location>
</feature>
<dbReference type="Pfam" id="PF00082">
    <property type="entry name" value="Peptidase_S8"/>
    <property type="match status" value="1"/>
</dbReference>
<keyword evidence="9" id="KW-1185">Reference proteome</keyword>
<evidence type="ECO:0000313" key="9">
    <source>
        <dbReference type="Proteomes" id="UP000287527"/>
    </source>
</evidence>
<keyword evidence="1 5" id="KW-0645">Protease</keyword>
<comment type="caution">
    <text evidence="8">The sequence shown here is derived from an EMBL/GenBank/DDBJ whole genome shotgun (WGS) entry which is preliminary data.</text>
</comment>
<evidence type="ECO:0000313" key="8">
    <source>
        <dbReference type="EMBL" id="RWX02619.1"/>
    </source>
</evidence>
<dbReference type="GO" id="GO:0016485">
    <property type="term" value="P:protein processing"/>
    <property type="evidence" value="ECO:0007669"/>
    <property type="project" value="TreeGrafter"/>
</dbReference>
<feature type="domain" description="Peptidase S8/S53" evidence="6">
    <location>
        <begin position="236"/>
        <end position="506"/>
    </location>
</feature>
<dbReference type="InterPro" id="IPR022398">
    <property type="entry name" value="Peptidase_S8_His-AS"/>
</dbReference>
<evidence type="ECO:0000256" key="2">
    <source>
        <dbReference type="ARBA" id="ARBA00022729"/>
    </source>
</evidence>
<name>A0A444HEA5_9FLAO</name>
<dbReference type="PROSITE" id="PS00137">
    <property type="entry name" value="SUBTILASE_HIS"/>
    <property type="match status" value="1"/>
</dbReference>
<dbReference type="Gene3D" id="3.40.50.200">
    <property type="entry name" value="Peptidase S8/S53 domain"/>
    <property type="match status" value="1"/>
</dbReference>
<dbReference type="GO" id="GO:0004252">
    <property type="term" value="F:serine-type endopeptidase activity"/>
    <property type="evidence" value="ECO:0007669"/>
    <property type="project" value="UniProtKB-UniRule"/>
</dbReference>
<dbReference type="SUPFAM" id="SSF52743">
    <property type="entry name" value="Subtilisin-like"/>
    <property type="match status" value="1"/>
</dbReference>
<dbReference type="OrthoDB" id="1055762at2"/>
<keyword evidence="2" id="KW-0732">Signal</keyword>
<keyword evidence="3 5" id="KW-0378">Hydrolase</keyword>
<dbReference type="PANTHER" id="PTHR42884">
    <property type="entry name" value="PROPROTEIN CONVERTASE SUBTILISIN/KEXIN-RELATED"/>
    <property type="match status" value="1"/>
</dbReference>
<dbReference type="InterPro" id="IPR026444">
    <property type="entry name" value="Secre_tail"/>
</dbReference>
<evidence type="ECO:0000256" key="4">
    <source>
        <dbReference type="ARBA" id="ARBA00022825"/>
    </source>
</evidence>
<dbReference type="GO" id="GO:0016020">
    <property type="term" value="C:membrane"/>
    <property type="evidence" value="ECO:0007669"/>
    <property type="project" value="TreeGrafter"/>
</dbReference>
<dbReference type="PROSITE" id="PS00138">
    <property type="entry name" value="SUBTILASE_SER"/>
    <property type="match status" value="1"/>
</dbReference>
<dbReference type="EMBL" id="SBII01000002">
    <property type="protein sequence ID" value="RWX02619.1"/>
    <property type="molecule type" value="Genomic_DNA"/>
</dbReference>